<comment type="caution">
    <text evidence="1">The sequence shown here is derived from an EMBL/GenBank/DDBJ whole genome shotgun (WGS) entry which is preliminary data.</text>
</comment>
<keyword evidence="2" id="KW-1185">Reference proteome</keyword>
<reference evidence="1 2" key="1">
    <citation type="submission" date="2021-06" db="EMBL/GenBank/DDBJ databases">
        <authorList>
            <person name="Palmer J.M."/>
        </authorList>
    </citation>
    <scope>NUCLEOTIDE SEQUENCE [LARGE SCALE GENOMIC DNA]</scope>
    <source>
        <strain evidence="2">if_2019</strain>
        <tissue evidence="1">Muscle</tissue>
    </source>
</reference>
<evidence type="ECO:0000313" key="2">
    <source>
        <dbReference type="Proteomes" id="UP001482620"/>
    </source>
</evidence>
<protein>
    <submittedName>
        <fullName evidence="1">Uncharacterized protein</fullName>
    </submittedName>
</protein>
<gene>
    <name evidence="1" type="ORF">ILYODFUR_026957</name>
</gene>
<dbReference type="Proteomes" id="UP001482620">
    <property type="component" value="Unassembled WGS sequence"/>
</dbReference>
<organism evidence="1 2">
    <name type="scientific">Ilyodon furcidens</name>
    <name type="common">goldbreast splitfin</name>
    <dbReference type="NCBI Taxonomy" id="33524"/>
    <lineage>
        <taxon>Eukaryota</taxon>
        <taxon>Metazoa</taxon>
        <taxon>Chordata</taxon>
        <taxon>Craniata</taxon>
        <taxon>Vertebrata</taxon>
        <taxon>Euteleostomi</taxon>
        <taxon>Actinopterygii</taxon>
        <taxon>Neopterygii</taxon>
        <taxon>Teleostei</taxon>
        <taxon>Neoteleostei</taxon>
        <taxon>Acanthomorphata</taxon>
        <taxon>Ovalentaria</taxon>
        <taxon>Atherinomorphae</taxon>
        <taxon>Cyprinodontiformes</taxon>
        <taxon>Goodeidae</taxon>
        <taxon>Ilyodon</taxon>
    </lineage>
</organism>
<proteinExistence type="predicted"/>
<name>A0ABV0TD99_9TELE</name>
<accession>A0ABV0TD99</accession>
<sequence>MRVQVCMFQITAPIRPLEGTLSSQWFIFAGRISSHRALPSCFSQSGPVTEGGDVRTCQMGISCTHAKQPGCEKVREATGAQQRERERADKLAFFCVCQPALYPRLCPWFALARRPEYA</sequence>
<evidence type="ECO:0000313" key="1">
    <source>
        <dbReference type="EMBL" id="MEQ2230217.1"/>
    </source>
</evidence>
<dbReference type="EMBL" id="JAHRIQ010026654">
    <property type="protein sequence ID" value="MEQ2230217.1"/>
    <property type="molecule type" value="Genomic_DNA"/>
</dbReference>